<proteinExistence type="predicted"/>
<evidence type="ECO:0000313" key="3">
    <source>
        <dbReference type="Proteomes" id="UP001597304"/>
    </source>
</evidence>
<name>A0ABW4KP16_9BURK</name>
<comment type="caution">
    <text evidence="2">The sequence shown here is derived from an EMBL/GenBank/DDBJ whole genome shotgun (WGS) entry which is preliminary data.</text>
</comment>
<evidence type="ECO:0008006" key="4">
    <source>
        <dbReference type="Google" id="ProtNLM"/>
    </source>
</evidence>
<accession>A0ABW4KP16</accession>
<feature type="region of interest" description="Disordered" evidence="1">
    <location>
        <begin position="52"/>
        <end position="77"/>
    </location>
</feature>
<reference evidence="3" key="1">
    <citation type="journal article" date="2019" name="Int. J. Syst. Evol. Microbiol.">
        <title>The Global Catalogue of Microorganisms (GCM) 10K type strain sequencing project: providing services to taxonomists for standard genome sequencing and annotation.</title>
        <authorList>
            <consortium name="The Broad Institute Genomics Platform"/>
            <consortium name="The Broad Institute Genome Sequencing Center for Infectious Disease"/>
            <person name="Wu L."/>
            <person name="Ma J."/>
        </authorList>
    </citation>
    <scope>NUCLEOTIDE SEQUENCE [LARGE SCALE GENOMIC DNA]</scope>
    <source>
        <strain evidence="3">LMG 29247</strain>
    </source>
</reference>
<dbReference type="EMBL" id="JBHUEJ010000011">
    <property type="protein sequence ID" value="MFD1709847.1"/>
    <property type="molecule type" value="Genomic_DNA"/>
</dbReference>
<evidence type="ECO:0000256" key="1">
    <source>
        <dbReference type="SAM" id="MobiDB-lite"/>
    </source>
</evidence>
<feature type="compositionally biased region" description="Basic and acidic residues" evidence="1">
    <location>
        <begin position="54"/>
        <end position="77"/>
    </location>
</feature>
<evidence type="ECO:0000313" key="2">
    <source>
        <dbReference type="EMBL" id="MFD1709847.1"/>
    </source>
</evidence>
<protein>
    <recommendedName>
        <fullName evidence="4">Mu-like prophage FluMu N-terminal domain-containing protein</fullName>
    </recommendedName>
</protein>
<sequence length="77" mass="8108">MGYTSNVTLDLSTPPERDVNGRIVKAGVSRVVNPGQSVTGLDKDDLQALIDAGHVSKDGKAEAEAKPEPKDHKPTKG</sequence>
<gene>
    <name evidence="2" type="ORF">ACFSF0_04470</name>
</gene>
<organism evidence="2 3">
    <name type="scientific">Ottowia flava</name>
    <dbReference type="NCBI Taxonomy" id="2675430"/>
    <lineage>
        <taxon>Bacteria</taxon>
        <taxon>Pseudomonadati</taxon>
        <taxon>Pseudomonadota</taxon>
        <taxon>Betaproteobacteria</taxon>
        <taxon>Burkholderiales</taxon>
        <taxon>Comamonadaceae</taxon>
        <taxon>Ottowia</taxon>
    </lineage>
</organism>
<dbReference type="Proteomes" id="UP001597304">
    <property type="component" value="Unassembled WGS sequence"/>
</dbReference>
<dbReference type="RefSeq" id="WP_147914081.1">
    <property type="nucleotide sequence ID" value="NZ_JBHUEJ010000011.1"/>
</dbReference>
<keyword evidence="3" id="KW-1185">Reference proteome</keyword>